<organism evidence="1 2">
    <name type="scientific">Sphingomonas tagetis</name>
    <dbReference type="NCBI Taxonomy" id="2949092"/>
    <lineage>
        <taxon>Bacteria</taxon>
        <taxon>Pseudomonadati</taxon>
        <taxon>Pseudomonadota</taxon>
        <taxon>Alphaproteobacteria</taxon>
        <taxon>Sphingomonadales</taxon>
        <taxon>Sphingomonadaceae</taxon>
        <taxon>Sphingomonas</taxon>
    </lineage>
</organism>
<proteinExistence type="predicted"/>
<evidence type="ECO:0000313" key="1">
    <source>
        <dbReference type="EMBL" id="MCP3733192.1"/>
    </source>
</evidence>
<gene>
    <name evidence="1" type="ORF">M9978_22570</name>
</gene>
<keyword evidence="2" id="KW-1185">Reference proteome</keyword>
<reference evidence="1" key="1">
    <citation type="submission" date="2022-05" db="EMBL/GenBank/DDBJ databases">
        <title>Sphingomonas sp. strain MG17 Genome sequencing and assembly.</title>
        <authorList>
            <person name="Kim I."/>
        </authorList>
    </citation>
    <scope>NUCLEOTIDE SEQUENCE</scope>
    <source>
        <strain evidence="1">MG17</strain>
    </source>
</reference>
<dbReference type="AlphaFoldDB" id="A0A9X2HP56"/>
<comment type="caution">
    <text evidence="1">The sequence shown here is derived from an EMBL/GenBank/DDBJ whole genome shotgun (WGS) entry which is preliminary data.</text>
</comment>
<name>A0A9X2HP56_9SPHN</name>
<dbReference type="Proteomes" id="UP001139451">
    <property type="component" value="Unassembled WGS sequence"/>
</dbReference>
<accession>A0A9X2HP56</accession>
<dbReference type="EMBL" id="JAMLDX010000035">
    <property type="protein sequence ID" value="MCP3733192.1"/>
    <property type="molecule type" value="Genomic_DNA"/>
</dbReference>
<sequence>MSPADPNGVPRGGAWGIAALLASALAAGCGPPAGTPGNEAVVSANETSAIPPPPAPLLPLDRAGLLAAASAAADATAAGQPLPEQNRALIGRSFEIRLPIGCVEEAAEPGSQWAEWAFDAERGSLKLSARNQFAELPEWLASVTGDQQVDAVEGFWIERAWTRSEDCPKRKSTDATGETRPTMGIVELFTSDAPRTIQRGTRPYAATIKVESAPGEGAAYRLALSGRVVGFADREPIRCWNEADHLPPVCLAAVEISRAAFEDADGEMLAEWRR</sequence>
<protein>
    <submittedName>
        <fullName evidence="1">Uncharacterized protein</fullName>
    </submittedName>
</protein>
<evidence type="ECO:0000313" key="2">
    <source>
        <dbReference type="Proteomes" id="UP001139451"/>
    </source>
</evidence>
<dbReference type="RefSeq" id="WP_254297373.1">
    <property type="nucleotide sequence ID" value="NZ_JAMLDX010000035.1"/>
</dbReference>